<evidence type="ECO:0000313" key="13">
    <source>
        <dbReference type="Proteomes" id="UP000441585"/>
    </source>
</evidence>
<keyword evidence="2" id="KW-0808">Transferase</keyword>
<keyword evidence="8" id="KW-0051">Antiviral defense</keyword>
<dbReference type="GO" id="GO:0003723">
    <property type="term" value="F:RNA binding"/>
    <property type="evidence" value="ECO:0007669"/>
    <property type="project" value="InterPro"/>
</dbReference>
<evidence type="ECO:0000256" key="10">
    <source>
        <dbReference type="ARBA" id="ARBA00048173"/>
    </source>
</evidence>
<keyword evidence="3" id="KW-0548">Nucleotidyltransferase</keyword>
<dbReference type="InterPro" id="IPR000123">
    <property type="entry name" value="Reverse_transcriptase_msDNA"/>
</dbReference>
<dbReference type="Gene3D" id="2.40.10.10">
    <property type="entry name" value="Trypsin-like serine proteases"/>
    <property type="match status" value="2"/>
</dbReference>
<organism evidence="12 13">
    <name type="scientific">Metabacillus idriensis</name>
    <dbReference type="NCBI Taxonomy" id="324768"/>
    <lineage>
        <taxon>Bacteria</taxon>
        <taxon>Bacillati</taxon>
        <taxon>Bacillota</taxon>
        <taxon>Bacilli</taxon>
        <taxon>Bacillales</taxon>
        <taxon>Bacillaceae</taxon>
        <taxon>Metabacillus</taxon>
    </lineage>
</organism>
<dbReference type="Proteomes" id="UP000441585">
    <property type="component" value="Unassembled WGS sequence"/>
</dbReference>
<dbReference type="SUPFAM" id="SSF50494">
    <property type="entry name" value="Trypsin-like serine proteases"/>
    <property type="match status" value="1"/>
</dbReference>
<keyword evidence="6" id="KW-0460">Magnesium</keyword>
<dbReference type="Pfam" id="PF13365">
    <property type="entry name" value="Trypsin_2"/>
    <property type="match status" value="1"/>
</dbReference>
<dbReference type="PRINTS" id="PR00866">
    <property type="entry name" value="RNADNAPOLMS"/>
</dbReference>
<evidence type="ECO:0000256" key="5">
    <source>
        <dbReference type="ARBA" id="ARBA00022825"/>
    </source>
</evidence>
<evidence type="ECO:0000256" key="7">
    <source>
        <dbReference type="ARBA" id="ARBA00022918"/>
    </source>
</evidence>
<evidence type="ECO:0000256" key="2">
    <source>
        <dbReference type="ARBA" id="ARBA00022679"/>
    </source>
</evidence>
<dbReference type="InterPro" id="IPR051083">
    <property type="entry name" value="GrpII_Intron_Splice-Mob/Def"/>
</dbReference>
<keyword evidence="5" id="KW-0378">Hydrolase</keyword>
<dbReference type="EMBL" id="WKKF01000013">
    <property type="protein sequence ID" value="MRX56500.1"/>
    <property type="molecule type" value="Genomic_DNA"/>
</dbReference>
<keyword evidence="5" id="KW-0720">Serine protease</keyword>
<keyword evidence="4" id="KW-0479">Metal-binding</keyword>
<proteinExistence type="inferred from homology"/>
<dbReference type="PANTHER" id="PTHR34047">
    <property type="entry name" value="NUCLEAR INTRON MATURASE 1, MITOCHONDRIAL-RELATED"/>
    <property type="match status" value="1"/>
</dbReference>
<dbReference type="RefSeq" id="WP_154319518.1">
    <property type="nucleotide sequence ID" value="NZ_CAJGAA010000011.1"/>
</dbReference>
<dbReference type="GO" id="GO:0046872">
    <property type="term" value="F:metal ion binding"/>
    <property type="evidence" value="ECO:0007669"/>
    <property type="project" value="UniProtKB-KW"/>
</dbReference>
<keyword evidence="7" id="KW-0695">RNA-directed DNA polymerase</keyword>
<dbReference type="SUPFAM" id="SSF56672">
    <property type="entry name" value="DNA/RNA polymerases"/>
    <property type="match status" value="1"/>
</dbReference>
<dbReference type="GO" id="GO:0006508">
    <property type="term" value="P:proteolysis"/>
    <property type="evidence" value="ECO:0007669"/>
    <property type="project" value="UniProtKB-KW"/>
</dbReference>
<dbReference type="PROSITE" id="PS50878">
    <property type="entry name" value="RT_POL"/>
    <property type="match status" value="1"/>
</dbReference>
<evidence type="ECO:0000256" key="6">
    <source>
        <dbReference type="ARBA" id="ARBA00022842"/>
    </source>
</evidence>
<dbReference type="Pfam" id="PF00078">
    <property type="entry name" value="RVT_1"/>
    <property type="match status" value="1"/>
</dbReference>
<dbReference type="InterPro" id="IPR043504">
    <property type="entry name" value="Peptidase_S1_PA_chymotrypsin"/>
</dbReference>
<evidence type="ECO:0000256" key="8">
    <source>
        <dbReference type="ARBA" id="ARBA00023118"/>
    </source>
</evidence>
<evidence type="ECO:0000256" key="1">
    <source>
        <dbReference type="ARBA" id="ARBA00012493"/>
    </source>
</evidence>
<dbReference type="InterPro" id="IPR043502">
    <property type="entry name" value="DNA/RNA_pol_sf"/>
</dbReference>
<protein>
    <recommendedName>
        <fullName evidence="1">RNA-directed DNA polymerase</fullName>
        <ecNumber evidence="1">2.7.7.49</ecNumber>
    </recommendedName>
</protein>
<evidence type="ECO:0000256" key="3">
    <source>
        <dbReference type="ARBA" id="ARBA00022695"/>
    </source>
</evidence>
<evidence type="ECO:0000259" key="11">
    <source>
        <dbReference type="PROSITE" id="PS50878"/>
    </source>
</evidence>
<comment type="caution">
    <text evidence="12">The sequence shown here is derived from an EMBL/GenBank/DDBJ whole genome shotgun (WGS) entry which is preliminary data.</text>
</comment>
<reference evidence="12 13" key="1">
    <citation type="submission" date="2019-11" db="EMBL/GenBank/DDBJ databases">
        <title>Bacillus idriensis genome.</title>
        <authorList>
            <person name="Konopka E.N."/>
            <person name="Newman J.D."/>
        </authorList>
    </citation>
    <scope>NUCLEOTIDE SEQUENCE [LARGE SCALE GENOMIC DNA]</scope>
    <source>
        <strain evidence="12 13">DSM 19097</strain>
    </source>
</reference>
<gene>
    <name evidence="12" type="ORF">GJU41_21360</name>
</gene>
<dbReference type="InterPro" id="IPR000477">
    <property type="entry name" value="RT_dom"/>
</dbReference>
<dbReference type="CDD" id="cd03487">
    <property type="entry name" value="RT_Bac_retron_II"/>
    <property type="match status" value="1"/>
</dbReference>
<dbReference type="AlphaFoldDB" id="A0A6I2MDW9"/>
<dbReference type="GO" id="GO:0003964">
    <property type="term" value="F:RNA-directed DNA polymerase activity"/>
    <property type="evidence" value="ECO:0007669"/>
    <property type="project" value="UniProtKB-KW"/>
</dbReference>
<keyword evidence="13" id="KW-1185">Reference proteome</keyword>
<evidence type="ECO:0000256" key="4">
    <source>
        <dbReference type="ARBA" id="ARBA00022723"/>
    </source>
</evidence>
<accession>A0A6I2MDW9</accession>
<name>A0A6I2MDW9_9BACI</name>
<evidence type="ECO:0000313" key="12">
    <source>
        <dbReference type="EMBL" id="MRX56500.1"/>
    </source>
</evidence>
<feature type="domain" description="Reverse transcriptase" evidence="11">
    <location>
        <begin position="14"/>
        <end position="262"/>
    </location>
</feature>
<dbReference type="EC" id="2.7.7.49" evidence="1"/>
<keyword evidence="12" id="KW-0645">Protease</keyword>
<comment type="catalytic activity">
    <reaction evidence="10">
        <text>DNA(n) + a 2'-deoxyribonucleoside 5'-triphosphate = DNA(n+1) + diphosphate</text>
        <dbReference type="Rhea" id="RHEA:22508"/>
        <dbReference type="Rhea" id="RHEA-COMP:17339"/>
        <dbReference type="Rhea" id="RHEA-COMP:17340"/>
        <dbReference type="ChEBI" id="CHEBI:33019"/>
        <dbReference type="ChEBI" id="CHEBI:61560"/>
        <dbReference type="ChEBI" id="CHEBI:173112"/>
        <dbReference type="EC" id="2.7.7.49"/>
    </reaction>
</comment>
<dbReference type="PANTHER" id="PTHR34047:SF7">
    <property type="entry name" value="RNA-DIRECTED DNA POLYMERASE"/>
    <property type="match status" value="1"/>
</dbReference>
<dbReference type="GO" id="GO:0051607">
    <property type="term" value="P:defense response to virus"/>
    <property type="evidence" value="ECO:0007669"/>
    <property type="project" value="UniProtKB-KW"/>
</dbReference>
<evidence type="ECO:0000256" key="9">
    <source>
        <dbReference type="ARBA" id="ARBA00034120"/>
    </source>
</evidence>
<dbReference type="InterPro" id="IPR009003">
    <property type="entry name" value="Peptidase_S1_PA"/>
</dbReference>
<sequence length="577" mass="66348">MLNRMKPELVCEDDAIKRKFKNLENFEDVARMLEIPVKKLREIIVLSKKNNYITFKIKKKNGNDRTIHAPNKNLSILQKKFSYILSLVYNNHLSAHGFIKDRSIVSNATQHIKQRYVLNFDLEDYFENINFGRVRAMFIHYFGFNEAVASTLSNICCHHDGFLPQGAATSPAISNILSFKLDKDLTKLARKHHCIYSRYADDITFSTKKNQFPKDIAFIENSSVQLSNEVIKIVKGNGFFINENKTRLNNNKEHLSVTGITVNEKLNVERTYIRKIRSILHCIEKNIDDIEVAKTMFNEKYKFRQRKENKNPDMFDVLRGMISYVGQVKGKEDEVFLKLANRYNRAIEFFDLPLIKIPVPKKKFQEDNTYVIESLNYDYTFGGERHYSLVSQGTGFILKGIGLITNEHVLKEYIEMLELGVQYDSSENIVIHRSKYSHEKQYAKLLCYDKIKDIAILSIKGLDIKKVGFDYNVSIEPDQEIQLVGYPNFRENMDISIKNGVILGERYTDKTGFVSEKRFETSAHIYGGNSGGPVVNMANEVIAVAVKGATENGVVPNEVIPIKEVIDLAKKNKIITT</sequence>
<dbReference type="GO" id="GO:0008236">
    <property type="term" value="F:serine-type peptidase activity"/>
    <property type="evidence" value="ECO:0007669"/>
    <property type="project" value="UniProtKB-KW"/>
</dbReference>
<comment type="similarity">
    <text evidence="9">Belongs to the bacterial reverse transcriptase family.</text>
</comment>